<keyword evidence="3" id="KW-1185">Reference proteome</keyword>
<comment type="caution">
    <text evidence="2">The sequence shown here is derived from an EMBL/GenBank/DDBJ whole genome shotgun (WGS) entry which is preliminary data.</text>
</comment>
<protein>
    <submittedName>
        <fullName evidence="2">Uncharacterized protein</fullName>
    </submittedName>
</protein>
<name>A0A4C1V058_EUMVA</name>
<evidence type="ECO:0000256" key="1">
    <source>
        <dbReference type="SAM" id="MobiDB-lite"/>
    </source>
</evidence>
<accession>A0A4C1V058</accession>
<organism evidence="2 3">
    <name type="scientific">Eumeta variegata</name>
    <name type="common">Bagworm moth</name>
    <name type="synonym">Eumeta japonica</name>
    <dbReference type="NCBI Taxonomy" id="151549"/>
    <lineage>
        <taxon>Eukaryota</taxon>
        <taxon>Metazoa</taxon>
        <taxon>Ecdysozoa</taxon>
        <taxon>Arthropoda</taxon>
        <taxon>Hexapoda</taxon>
        <taxon>Insecta</taxon>
        <taxon>Pterygota</taxon>
        <taxon>Neoptera</taxon>
        <taxon>Endopterygota</taxon>
        <taxon>Lepidoptera</taxon>
        <taxon>Glossata</taxon>
        <taxon>Ditrysia</taxon>
        <taxon>Tineoidea</taxon>
        <taxon>Psychidae</taxon>
        <taxon>Oiketicinae</taxon>
        <taxon>Eumeta</taxon>
    </lineage>
</organism>
<evidence type="ECO:0000313" key="2">
    <source>
        <dbReference type="EMBL" id="GBP31869.1"/>
    </source>
</evidence>
<gene>
    <name evidence="2" type="ORF">EVAR_16644_1</name>
</gene>
<dbReference type="EMBL" id="BGZK01000252">
    <property type="protein sequence ID" value="GBP31869.1"/>
    <property type="molecule type" value="Genomic_DNA"/>
</dbReference>
<evidence type="ECO:0000313" key="3">
    <source>
        <dbReference type="Proteomes" id="UP000299102"/>
    </source>
</evidence>
<proteinExistence type="predicted"/>
<dbReference type="AlphaFoldDB" id="A0A4C1V058"/>
<feature type="compositionally biased region" description="Polar residues" evidence="1">
    <location>
        <begin position="11"/>
        <end position="21"/>
    </location>
</feature>
<feature type="region of interest" description="Disordered" evidence="1">
    <location>
        <begin position="1"/>
        <end position="21"/>
    </location>
</feature>
<reference evidence="2 3" key="1">
    <citation type="journal article" date="2019" name="Commun. Biol.">
        <title>The bagworm genome reveals a unique fibroin gene that provides high tensile strength.</title>
        <authorList>
            <person name="Kono N."/>
            <person name="Nakamura H."/>
            <person name="Ohtoshi R."/>
            <person name="Tomita M."/>
            <person name="Numata K."/>
            <person name="Arakawa K."/>
        </authorList>
    </citation>
    <scope>NUCLEOTIDE SEQUENCE [LARGE SCALE GENOMIC DNA]</scope>
</reference>
<dbReference type="Proteomes" id="UP000299102">
    <property type="component" value="Unassembled WGS sequence"/>
</dbReference>
<sequence length="72" mass="8355">MKHKLHDLARSPSTENRQDTFTRSQINLQRLPDLLLSFCELRGAENSRINLITYPLYDEGTPDKSIALVQKR</sequence>